<dbReference type="OMA" id="YFIPPMI"/>
<feature type="transmembrane region" description="Helical" evidence="2">
    <location>
        <begin position="94"/>
        <end position="117"/>
    </location>
</feature>
<feature type="transmembrane region" description="Helical" evidence="2">
    <location>
        <begin position="258"/>
        <end position="276"/>
    </location>
</feature>
<dbReference type="EMBL" id="GG738865">
    <property type="protein sequence ID" value="EFC44951.1"/>
    <property type="molecule type" value="Genomic_DNA"/>
</dbReference>
<reference evidence="3 4" key="1">
    <citation type="journal article" date="2010" name="Cell">
        <title>The genome of Naegleria gruberi illuminates early eukaryotic versatility.</title>
        <authorList>
            <person name="Fritz-Laylin L.K."/>
            <person name="Prochnik S.E."/>
            <person name="Ginger M.L."/>
            <person name="Dacks J.B."/>
            <person name="Carpenter M.L."/>
            <person name="Field M.C."/>
            <person name="Kuo A."/>
            <person name="Paredez A."/>
            <person name="Chapman J."/>
            <person name="Pham J."/>
            <person name="Shu S."/>
            <person name="Neupane R."/>
            <person name="Cipriano M."/>
            <person name="Mancuso J."/>
            <person name="Tu H."/>
            <person name="Salamov A."/>
            <person name="Lindquist E."/>
            <person name="Shapiro H."/>
            <person name="Lucas S."/>
            <person name="Grigoriev I.V."/>
            <person name="Cande W.Z."/>
            <person name="Fulton C."/>
            <person name="Rokhsar D.S."/>
            <person name="Dawson S.C."/>
        </authorList>
    </citation>
    <scope>NUCLEOTIDE SEQUENCE [LARGE SCALE GENOMIC DNA]</scope>
    <source>
        <strain evidence="3 4">NEG-M</strain>
    </source>
</reference>
<feature type="region of interest" description="Disordered" evidence="1">
    <location>
        <begin position="1"/>
        <end position="62"/>
    </location>
</feature>
<dbReference type="AlphaFoldDB" id="D2VDS7"/>
<keyword evidence="4" id="KW-1185">Reference proteome</keyword>
<feature type="transmembrane region" description="Helical" evidence="2">
    <location>
        <begin position="288"/>
        <end position="304"/>
    </location>
</feature>
<protein>
    <submittedName>
        <fullName evidence="3">Predicted protein</fullName>
    </submittedName>
</protein>
<dbReference type="GeneID" id="8850266"/>
<dbReference type="VEuPathDB" id="AmoebaDB:NAEGRDRAFT_48727"/>
<feature type="compositionally biased region" description="Acidic residues" evidence="1">
    <location>
        <begin position="20"/>
        <end position="30"/>
    </location>
</feature>
<evidence type="ECO:0000256" key="1">
    <source>
        <dbReference type="SAM" id="MobiDB-lite"/>
    </source>
</evidence>
<dbReference type="InParanoid" id="D2VDS7"/>
<dbReference type="KEGG" id="ngr:NAEGRDRAFT_48727"/>
<organism evidence="4">
    <name type="scientific">Naegleria gruberi</name>
    <name type="common">Amoeba</name>
    <dbReference type="NCBI Taxonomy" id="5762"/>
    <lineage>
        <taxon>Eukaryota</taxon>
        <taxon>Discoba</taxon>
        <taxon>Heterolobosea</taxon>
        <taxon>Tetramitia</taxon>
        <taxon>Eutetramitia</taxon>
        <taxon>Vahlkampfiidae</taxon>
        <taxon>Naegleria</taxon>
    </lineage>
</organism>
<keyword evidence="2" id="KW-0472">Membrane</keyword>
<name>D2VDS7_NAEGR</name>
<evidence type="ECO:0000313" key="4">
    <source>
        <dbReference type="Proteomes" id="UP000006671"/>
    </source>
</evidence>
<dbReference type="Proteomes" id="UP000006671">
    <property type="component" value="Unassembled WGS sequence"/>
</dbReference>
<evidence type="ECO:0000256" key="2">
    <source>
        <dbReference type="SAM" id="Phobius"/>
    </source>
</evidence>
<proteinExistence type="predicted"/>
<sequence>MSTKGESTRLKPKNAPLIEEISDDEEEVTIEEEKPKISKRQEKRERKASRMMDPAATEDNDSEELKALKREVLKKAFSTFKETEEKKQTNKSAIAYNFIVFVFIVSVLSLFIFQAFIMKIAPTDVITPKETQELFSGNSSIKAFNILLGMAYSPRLTLLYLAVTDRQVIVDLFDKSGLVFGKDKNSYLDLSLKVMGCAISPRLFFILQSANVLIDRHYDLVESGTVFSVISEQLQDFGGLYSLVTDSFWKNDKTFETLFFSFSIFCQVVFLIFDFASRIGFFKRGVKFLIMLLLWVVLNSYFIPPMILSYMFKITYFIQPGLTLIMYLTESLEIKYEKQLLDSQEREQREAFLKDARETLKKAQQSKKQE</sequence>
<dbReference type="OrthoDB" id="10469049at2759"/>
<keyword evidence="2" id="KW-0812">Transmembrane</keyword>
<evidence type="ECO:0000313" key="3">
    <source>
        <dbReference type="EMBL" id="EFC44951.1"/>
    </source>
</evidence>
<accession>D2VDS7</accession>
<gene>
    <name evidence="3" type="ORF">NAEGRDRAFT_48727</name>
</gene>
<dbReference type="RefSeq" id="XP_002677695.1">
    <property type="nucleotide sequence ID" value="XM_002677649.1"/>
</dbReference>
<feature type="compositionally biased region" description="Basic and acidic residues" evidence="1">
    <location>
        <begin position="31"/>
        <end position="50"/>
    </location>
</feature>
<keyword evidence="2" id="KW-1133">Transmembrane helix</keyword>